<reference evidence="1 2" key="1">
    <citation type="journal article" date="2022" name="New Phytol.">
        <title>Ecological generalism drives hyperdiversity of secondary metabolite gene clusters in xylarialean endophytes.</title>
        <authorList>
            <person name="Franco M.E.E."/>
            <person name="Wisecaver J.H."/>
            <person name="Arnold A.E."/>
            <person name="Ju Y.M."/>
            <person name="Slot J.C."/>
            <person name="Ahrendt S."/>
            <person name="Moore L.P."/>
            <person name="Eastman K.E."/>
            <person name="Scott K."/>
            <person name="Konkel Z."/>
            <person name="Mondo S.J."/>
            <person name="Kuo A."/>
            <person name="Hayes R.D."/>
            <person name="Haridas S."/>
            <person name="Andreopoulos B."/>
            <person name="Riley R."/>
            <person name="LaButti K."/>
            <person name="Pangilinan J."/>
            <person name="Lipzen A."/>
            <person name="Amirebrahimi M."/>
            <person name="Yan J."/>
            <person name="Adam C."/>
            <person name="Keymanesh K."/>
            <person name="Ng V."/>
            <person name="Louie K."/>
            <person name="Northen T."/>
            <person name="Drula E."/>
            <person name="Henrissat B."/>
            <person name="Hsieh H.M."/>
            <person name="Youens-Clark K."/>
            <person name="Lutzoni F."/>
            <person name="Miadlikowska J."/>
            <person name="Eastwood D.C."/>
            <person name="Hamelin R.C."/>
            <person name="Grigoriev I.V."/>
            <person name="U'Ren J.M."/>
        </authorList>
    </citation>
    <scope>NUCLEOTIDE SEQUENCE [LARGE SCALE GENOMIC DNA]</scope>
    <source>
        <strain evidence="1 2">ER1909</strain>
    </source>
</reference>
<dbReference type="EMBL" id="MU394285">
    <property type="protein sequence ID" value="KAI6091878.1"/>
    <property type="molecule type" value="Genomic_DNA"/>
</dbReference>
<accession>A0ACC0DH71</accession>
<name>A0ACC0DH71_9PEZI</name>
<dbReference type="Proteomes" id="UP001497680">
    <property type="component" value="Unassembled WGS sequence"/>
</dbReference>
<evidence type="ECO:0000313" key="2">
    <source>
        <dbReference type="Proteomes" id="UP001497680"/>
    </source>
</evidence>
<protein>
    <submittedName>
        <fullName evidence="1">Alpha/beta-hydrolase</fullName>
    </submittedName>
</protein>
<keyword evidence="2" id="KW-1185">Reference proteome</keyword>
<evidence type="ECO:0000313" key="1">
    <source>
        <dbReference type="EMBL" id="KAI6091878.1"/>
    </source>
</evidence>
<proteinExistence type="predicted"/>
<gene>
    <name evidence="1" type="ORF">F4821DRAFT_280212</name>
</gene>
<organism evidence="1 2">
    <name type="scientific">Hypoxylon rubiginosum</name>
    <dbReference type="NCBI Taxonomy" id="110542"/>
    <lineage>
        <taxon>Eukaryota</taxon>
        <taxon>Fungi</taxon>
        <taxon>Dikarya</taxon>
        <taxon>Ascomycota</taxon>
        <taxon>Pezizomycotina</taxon>
        <taxon>Sordariomycetes</taxon>
        <taxon>Xylariomycetidae</taxon>
        <taxon>Xylariales</taxon>
        <taxon>Hypoxylaceae</taxon>
        <taxon>Hypoxylon</taxon>
    </lineage>
</organism>
<comment type="caution">
    <text evidence="1">The sequence shown here is derived from an EMBL/GenBank/DDBJ whole genome shotgun (WGS) entry which is preliminary data.</text>
</comment>
<sequence length="264" mass="29097">MPTPSILFVPGSFARPELYENIVNAVAAKGYEMKALHYPSVGLRTGPTREEPPTMYDDATFITEEISRHADEGKDVMLVAHSYGGIPATESIKGLTKDERQEEGKPGGIVRVAYMTALLPAVGSSAADVLAETPDENRVKFEVDEKGWMRFADISTAATIIISDMTDKEEREAITRKFTSHSAASFSNELTHAGYKDVPVSYLFCETDSCILPRIQREGIDMIERESGNKVDVTSINAGHLPSATAPQEVIDWILRETARHYDL</sequence>